<keyword evidence="3" id="KW-0378">Hydrolase</keyword>
<dbReference type="InterPro" id="IPR044528">
    <property type="entry name" value="POD-like_MBL-fold"/>
</dbReference>
<sequence length="454" mass="49238">MIVEKIKTDGLAHLSYFVGSGGDAAVIDPRRDIDVYVRLADAHGMRIRHVLETHRNEDLVSGAPTLARETGARIWHGPNPVAPVSYAETVREGDSFDLGDARLEVLETPGHTDDSLSFALFDRDFGEGAVGVFTGDALFIGDVGRTDFYPDRPREVAGLLHDSLRKILGLGDQALVYPAHGAGSVCGSGMADREFSSLGHERRNNPMLQIADREAFIDAKVSENHYQPPYFRLMERLNSEGGSAMQRFIMPPRLPADALTDGAEAQLVDVRSITAFAGAHLPGSLAIPDDMLAAFAGWLLDPEREIRLLAEDGRQAEESVRTLGRIGFDGVSCYAAGMVGGATQGVVFRTLPMVDTETVRRRLGDDMPNWQLLDVRSIDEFEAGHIDDAIHVYVGQLPEELGRLDRDRAVTVYCGSGKRAAIAASVLRANGFGEVDVYLGSIAAWKADGLRLAA</sequence>
<protein>
    <submittedName>
        <fullName evidence="3">MBL fold metallo-hydrolase</fullName>
    </submittedName>
</protein>
<reference evidence="3 4" key="1">
    <citation type="submission" date="2017-11" db="EMBL/GenBank/DDBJ databases">
        <title>Draft genome sequence of Rhizobiales bacterium SY3-13.</title>
        <authorList>
            <person name="Sun C."/>
        </authorList>
    </citation>
    <scope>NUCLEOTIDE SEQUENCE [LARGE SCALE GENOMIC DNA]</scope>
    <source>
        <strain evidence="3 4">SY3-13</strain>
    </source>
</reference>
<dbReference type="CDD" id="cd07724">
    <property type="entry name" value="POD-like_MBL-fold"/>
    <property type="match status" value="1"/>
</dbReference>
<keyword evidence="1" id="KW-0479">Metal-binding</keyword>
<gene>
    <name evidence="3" type="ORF">CVT23_09545</name>
</gene>
<organism evidence="3 4">
    <name type="scientific">Minwuia thermotolerans</name>
    <dbReference type="NCBI Taxonomy" id="2056226"/>
    <lineage>
        <taxon>Bacteria</taxon>
        <taxon>Pseudomonadati</taxon>
        <taxon>Pseudomonadota</taxon>
        <taxon>Alphaproteobacteria</taxon>
        <taxon>Minwuiales</taxon>
        <taxon>Minwuiaceae</taxon>
        <taxon>Minwuia</taxon>
    </lineage>
</organism>
<dbReference type="GO" id="GO:0046872">
    <property type="term" value="F:metal ion binding"/>
    <property type="evidence" value="ECO:0007669"/>
    <property type="project" value="UniProtKB-KW"/>
</dbReference>
<evidence type="ECO:0000313" key="3">
    <source>
        <dbReference type="EMBL" id="PJK30148.1"/>
    </source>
</evidence>
<dbReference type="InterPro" id="IPR051682">
    <property type="entry name" value="Mito_Persulfide_Diox"/>
</dbReference>
<dbReference type="GO" id="GO:0016787">
    <property type="term" value="F:hydrolase activity"/>
    <property type="evidence" value="ECO:0007669"/>
    <property type="project" value="UniProtKB-KW"/>
</dbReference>
<dbReference type="Pfam" id="PF00753">
    <property type="entry name" value="Lactamase_B"/>
    <property type="match status" value="1"/>
</dbReference>
<dbReference type="RefSeq" id="WP_109793420.1">
    <property type="nucleotide sequence ID" value="NZ_PHIG01000031.1"/>
</dbReference>
<dbReference type="Proteomes" id="UP000229498">
    <property type="component" value="Unassembled WGS sequence"/>
</dbReference>
<keyword evidence="4" id="KW-1185">Reference proteome</keyword>
<dbReference type="InterPro" id="IPR001279">
    <property type="entry name" value="Metallo-B-lactamas"/>
</dbReference>
<dbReference type="SUPFAM" id="SSF56281">
    <property type="entry name" value="Metallo-hydrolase/oxidoreductase"/>
    <property type="match status" value="1"/>
</dbReference>
<feature type="domain" description="Rhodanese" evidence="2">
    <location>
        <begin position="261"/>
        <end position="346"/>
    </location>
</feature>
<dbReference type="InterPro" id="IPR001763">
    <property type="entry name" value="Rhodanese-like_dom"/>
</dbReference>
<dbReference type="GO" id="GO:0006749">
    <property type="term" value="P:glutathione metabolic process"/>
    <property type="evidence" value="ECO:0007669"/>
    <property type="project" value="InterPro"/>
</dbReference>
<evidence type="ECO:0000256" key="1">
    <source>
        <dbReference type="ARBA" id="ARBA00022723"/>
    </source>
</evidence>
<accession>A0A2M9G361</accession>
<dbReference type="EMBL" id="PHIG01000031">
    <property type="protein sequence ID" value="PJK30148.1"/>
    <property type="molecule type" value="Genomic_DNA"/>
</dbReference>
<name>A0A2M9G361_9PROT</name>
<dbReference type="Gene3D" id="3.40.250.10">
    <property type="entry name" value="Rhodanese-like domain"/>
    <property type="match status" value="2"/>
</dbReference>
<dbReference type="PANTHER" id="PTHR43084">
    <property type="entry name" value="PERSULFIDE DIOXYGENASE ETHE1"/>
    <property type="match status" value="1"/>
</dbReference>
<evidence type="ECO:0000259" key="2">
    <source>
        <dbReference type="PROSITE" id="PS50206"/>
    </source>
</evidence>
<evidence type="ECO:0000313" key="4">
    <source>
        <dbReference type="Proteomes" id="UP000229498"/>
    </source>
</evidence>
<dbReference type="OrthoDB" id="9784009at2"/>
<dbReference type="SMART" id="SM00450">
    <property type="entry name" value="RHOD"/>
    <property type="match status" value="2"/>
</dbReference>
<dbReference type="GO" id="GO:0070813">
    <property type="term" value="P:hydrogen sulfide metabolic process"/>
    <property type="evidence" value="ECO:0007669"/>
    <property type="project" value="TreeGrafter"/>
</dbReference>
<dbReference type="InterPro" id="IPR036866">
    <property type="entry name" value="RibonucZ/Hydroxyglut_hydro"/>
</dbReference>
<dbReference type="GO" id="GO:0050313">
    <property type="term" value="F:sulfur dioxygenase activity"/>
    <property type="evidence" value="ECO:0007669"/>
    <property type="project" value="InterPro"/>
</dbReference>
<dbReference type="SUPFAM" id="SSF52821">
    <property type="entry name" value="Rhodanese/Cell cycle control phosphatase"/>
    <property type="match status" value="2"/>
</dbReference>
<dbReference type="InterPro" id="IPR036873">
    <property type="entry name" value="Rhodanese-like_dom_sf"/>
</dbReference>
<proteinExistence type="predicted"/>
<dbReference type="AlphaFoldDB" id="A0A2M9G361"/>
<dbReference type="PANTHER" id="PTHR43084:SF1">
    <property type="entry name" value="PERSULFIDE DIOXYGENASE ETHE1, MITOCHONDRIAL"/>
    <property type="match status" value="1"/>
</dbReference>
<feature type="domain" description="Rhodanese" evidence="2">
    <location>
        <begin position="366"/>
        <end position="454"/>
    </location>
</feature>
<dbReference type="PROSITE" id="PS50206">
    <property type="entry name" value="RHODANESE_3"/>
    <property type="match status" value="2"/>
</dbReference>
<dbReference type="Pfam" id="PF00581">
    <property type="entry name" value="Rhodanese"/>
    <property type="match status" value="2"/>
</dbReference>
<dbReference type="CDD" id="cd00158">
    <property type="entry name" value="RHOD"/>
    <property type="match status" value="2"/>
</dbReference>
<dbReference type="SMART" id="SM00849">
    <property type="entry name" value="Lactamase_B"/>
    <property type="match status" value="1"/>
</dbReference>
<comment type="caution">
    <text evidence="3">The sequence shown here is derived from an EMBL/GenBank/DDBJ whole genome shotgun (WGS) entry which is preliminary data.</text>
</comment>
<dbReference type="Gene3D" id="3.60.15.10">
    <property type="entry name" value="Ribonuclease Z/Hydroxyacylglutathione hydrolase-like"/>
    <property type="match status" value="1"/>
</dbReference>